<evidence type="ECO:0000256" key="2">
    <source>
        <dbReference type="SAM" id="Phobius"/>
    </source>
</evidence>
<reference evidence="3 4" key="1">
    <citation type="journal article" date="2019" name="Environ. Microbiol.">
        <title>At the nexus of three kingdoms: the genome of the mycorrhizal fungus Gigaspora margarita provides insights into plant, endobacterial and fungal interactions.</title>
        <authorList>
            <person name="Venice F."/>
            <person name="Ghignone S."/>
            <person name="Salvioli di Fossalunga A."/>
            <person name="Amselem J."/>
            <person name="Novero M."/>
            <person name="Xianan X."/>
            <person name="Sedzielewska Toro K."/>
            <person name="Morin E."/>
            <person name="Lipzen A."/>
            <person name="Grigoriev I.V."/>
            <person name="Henrissat B."/>
            <person name="Martin F.M."/>
            <person name="Bonfante P."/>
        </authorList>
    </citation>
    <scope>NUCLEOTIDE SEQUENCE [LARGE SCALE GENOMIC DNA]</scope>
    <source>
        <strain evidence="3 4">BEG34</strain>
    </source>
</reference>
<dbReference type="GO" id="GO:0016020">
    <property type="term" value="C:membrane"/>
    <property type="evidence" value="ECO:0007669"/>
    <property type="project" value="TreeGrafter"/>
</dbReference>
<dbReference type="PANTHER" id="PTHR14096:SF28">
    <property type="entry name" value="APOLIPOPROTEIN L, 1-RELATED"/>
    <property type="match status" value="1"/>
</dbReference>
<accession>A0A8H3WYG2</accession>
<comment type="caution">
    <text evidence="3">The sequence shown here is derived from an EMBL/GenBank/DDBJ whole genome shotgun (WGS) entry which is preliminary data.</text>
</comment>
<feature type="transmembrane region" description="Helical" evidence="2">
    <location>
        <begin position="178"/>
        <end position="201"/>
    </location>
</feature>
<dbReference type="InterPro" id="IPR008405">
    <property type="entry name" value="ApoL"/>
</dbReference>
<keyword evidence="4" id="KW-1185">Reference proteome</keyword>
<dbReference type="OrthoDB" id="2386251at2759"/>
<dbReference type="GO" id="GO:0006869">
    <property type="term" value="P:lipid transport"/>
    <property type="evidence" value="ECO:0007669"/>
    <property type="project" value="InterPro"/>
</dbReference>
<dbReference type="GO" id="GO:0005576">
    <property type="term" value="C:extracellular region"/>
    <property type="evidence" value="ECO:0007669"/>
    <property type="project" value="InterPro"/>
</dbReference>
<feature type="transmembrane region" description="Helical" evidence="2">
    <location>
        <begin position="207"/>
        <end position="231"/>
    </location>
</feature>
<evidence type="ECO:0000313" key="4">
    <source>
        <dbReference type="Proteomes" id="UP000439903"/>
    </source>
</evidence>
<dbReference type="AlphaFoldDB" id="A0A8H3WYG2"/>
<organism evidence="3 4">
    <name type="scientific">Gigaspora margarita</name>
    <dbReference type="NCBI Taxonomy" id="4874"/>
    <lineage>
        <taxon>Eukaryota</taxon>
        <taxon>Fungi</taxon>
        <taxon>Fungi incertae sedis</taxon>
        <taxon>Mucoromycota</taxon>
        <taxon>Glomeromycotina</taxon>
        <taxon>Glomeromycetes</taxon>
        <taxon>Diversisporales</taxon>
        <taxon>Gigasporaceae</taxon>
        <taxon>Gigaspora</taxon>
    </lineage>
</organism>
<evidence type="ECO:0000256" key="1">
    <source>
        <dbReference type="ARBA" id="ARBA00010090"/>
    </source>
</evidence>
<comment type="similarity">
    <text evidence="1">Belongs to the apolipoprotein L family.</text>
</comment>
<dbReference type="Proteomes" id="UP000439903">
    <property type="component" value="Unassembled WGS sequence"/>
</dbReference>
<name>A0A8H3WYG2_GIGMA</name>
<keyword evidence="2" id="KW-1133">Transmembrane helix</keyword>
<dbReference type="GO" id="GO:0008289">
    <property type="term" value="F:lipid binding"/>
    <property type="evidence" value="ECO:0007669"/>
    <property type="project" value="InterPro"/>
</dbReference>
<proteinExistence type="inferred from homology"/>
<evidence type="ECO:0000313" key="3">
    <source>
        <dbReference type="EMBL" id="KAF0366353.1"/>
    </source>
</evidence>
<feature type="transmembrane region" description="Helical" evidence="2">
    <location>
        <begin position="258"/>
        <end position="279"/>
    </location>
</feature>
<sequence>MVQLSTSSTEDNPSIKDVTYSSFNMQPMRDSIVLSVKNFWQCIEVKSDDYKVKEETKNINSQRKKFLAFIEDSIQHSNEIRKYVSNLQLVIKCFTDQSVSDDNFRELESLSNDINRNLECAEMLMKQAKSIKDELVIIRNSLNEYKYSIQKNPSNIKSKTKDKLDKVEDKIKSSNTTIVAGSTVGVIGAVLTVASIVLAPFTAGASIAIEAAVAGIVVGSAAAGGGAAVAVEGGISKLTKKAKSNDIKEKLEEEKKELVIIIESLESIVAIIGLLIGYWNLQESIISDLLDKVNAARDNGGPNKLLIGATDKTLKDLESDELYAKDFCVTIRSLLEEDQTKFERVCI</sequence>
<dbReference type="Pfam" id="PF05461">
    <property type="entry name" value="ApoL"/>
    <property type="match status" value="1"/>
</dbReference>
<dbReference type="PANTHER" id="PTHR14096">
    <property type="entry name" value="APOLIPOPROTEIN L"/>
    <property type="match status" value="1"/>
</dbReference>
<dbReference type="GO" id="GO:0042157">
    <property type="term" value="P:lipoprotein metabolic process"/>
    <property type="evidence" value="ECO:0007669"/>
    <property type="project" value="InterPro"/>
</dbReference>
<protein>
    <submittedName>
        <fullName evidence="3">Uncharacterized protein</fullName>
    </submittedName>
</protein>
<dbReference type="SUPFAM" id="SSF58100">
    <property type="entry name" value="Bacterial hemolysins"/>
    <property type="match status" value="1"/>
</dbReference>
<dbReference type="Gene3D" id="1.20.1170.10">
    <property type="match status" value="1"/>
</dbReference>
<keyword evidence="2" id="KW-0812">Transmembrane</keyword>
<dbReference type="EMBL" id="WTPW01002769">
    <property type="protein sequence ID" value="KAF0366353.1"/>
    <property type="molecule type" value="Genomic_DNA"/>
</dbReference>
<gene>
    <name evidence="3" type="ORF">F8M41_013598</name>
</gene>
<keyword evidence="2" id="KW-0472">Membrane</keyword>